<dbReference type="EMBL" id="SOAG01000076">
    <property type="protein sequence ID" value="TDS49324.1"/>
    <property type="molecule type" value="Genomic_DNA"/>
</dbReference>
<reference evidence="1 2" key="1">
    <citation type="submission" date="2019-03" db="EMBL/GenBank/DDBJ databases">
        <title>Genomic Encyclopedia of Archaeal and Bacterial Type Strains, Phase II (KMG-II): from individual species to whole genera.</title>
        <authorList>
            <person name="Goeker M."/>
        </authorList>
    </citation>
    <scope>NUCLEOTIDE SEQUENCE [LARGE SCALE GENOMIC DNA]</scope>
    <source>
        <strain evidence="1 2">DSM 28213</strain>
    </source>
</reference>
<dbReference type="RefSeq" id="WP_243832723.1">
    <property type="nucleotide sequence ID" value="NZ_SOAG01000076.1"/>
</dbReference>
<gene>
    <name evidence="1" type="ORF">C8P70_1761</name>
</gene>
<dbReference type="Proteomes" id="UP000295215">
    <property type="component" value="Unassembled WGS sequence"/>
</dbReference>
<accession>A0A4R7ERV7</accession>
<proteinExistence type="predicted"/>
<comment type="caution">
    <text evidence="1">The sequence shown here is derived from an EMBL/GenBank/DDBJ whole genome shotgun (WGS) entry which is preliminary data.</text>
</comment>
<keyword evidence="2" id="KW-1185">Reference proteome</keyword>
<organism evidence="1 2">
    <name type="scientific">Myroides indicus</name>
    <dbReference type="NCBI Taxonomy" id="1323422"/>
    <lineage>
        <taxon>Bacteria</taxon>
        <taxon>Pseudomonadati</taxon>
        <taxon>Bacteroidota</taxon>
        <taxon>Flavobacteriia</taxon>
        <taxon>Flavobacteriales</taxon>
        <taxon>Flavobacteriaceae</taxon>
        <taxon>Myroides</taxon>
    </lineage>
</organism>
<protein>
    <submittedName>
        <fullName evidence="1">Uncharacterized protein</fullName>
    </submittedName>
</protein>
<evidence type="ECO:0000313" key="2">
    <source>
        <dbReference type="Proteomes" id="UP000295215"/>
    </source>
</evidence>
<name>A0A4R7ERV7_9FLAO</name>
<dbReference type="AlphaFoldDB" id="A0A4R7ERV7"/>
<evidence type="ECO:0000313" key="1">
    <source>
        <dbReference type="EMBL" id="TDS49324.1"/>
    </source>
</evidence>
<sequence length="53" mass="6430">MGLYNWKTDPELKTNLKNTEPEKVKEMERFLKAYIQSFNHRVKNNLLTVDKEF</sequence>